<feature type="region of interest" description="Disordered" evidence="1">
    <location>
        <begin position="354"/>
        <end position="375"/>
    </location>
</feature>
<feature type="compositionally biased region" description="Polar residues" evidence="1">
    <location>
        <begin position="188"/>
        <end position="211"/>
    </location>
</feature>
<dbReference type="EMBL" id="JBHEZX010000023">
    <property type="protein sequence ID" value="MFC1414317.1"/>
    <property type="molecule type" value="Genomic_DNA"/>
</dbReference>
<organism evidence="3 4">
    <name type="scientific">Streptacidiphilus alkalitolerans</name>
    <dbReference type="NCBI Taxonomy" id="3342712"/>
    <lineage>
        <taxon>Bacteria</taxon>
        <taxon>Bacillati</taxon>
        <taxon>Actinomycetota</taxon>
        <taxon>Actinomycetes</taxon>
        <taxon>Kitasatosporales</taxon>
        <taxon>Streptomycetaceae</taxon>
        <taxon>Streptacidiphilus</taxon>
    </lineage>
</organism>
<dbReference type="InterPro" id="IPR010982">
    <property type="entry name" value="Lambda_DNA-bd_dom_sf"/>
</dbReference>
<name>A0ABV6VKQ2_9ACTN</name>
<dbReference type="RefSeq" id="WP_380517691.1">
    <property type="nucleotide sequence ID" value="NZ_JBHEZX010000023.1"/>
</dbReference>
<feature type="domain" description="HTH cro/C1-type" evidence="2">
    <location>
        <begin position="216"/>
        <end position="260"/>
    </location>
</feature>
<sequence>MTSPSAICWHCGQPYTRPKTNGRPSKYCTTTCRSAACRARARGRHTQSAAAAEGPTPRQYDHALGLFAQDLKQLALDVERLAARTVGDDPDLPPLALLEQLNHTQHGLTELMAIAVQQTRLRHPNLSWKSIGDALEVSAPTARERWSSSRTWRMLLKRESRVQAKRRAESVFERRPPRTPGTAPDPTTPSTPQLPTDPTKQLSSAMSHLQRSSAHSIRDLAEITQVSPSYISRVLSGERLPTWRLTEALAQACDCDPANLLPLWEAARGLRPRLLPQSAEAELHAAINGLYLAASRPAPSQLCALYPNTLTTQGITALLDGDTPDWPVVQDVVDALHGRPQEVRPLWEATNAARRNPDALTPLAPGHGLPTAGPA</sequence>
<evidence type="ECO:0000259" key="2">
    <source>
        <dbReference type="PROSITE" id="PS50943"/>
    </source>
</evidence>
<protein>
    <submittedName>
        <fullName evidence="3">Helix-turn-helix domain-containing protein</fullName>
    </submittedName>
</protein>
<evidence type="ECO:0000313" key="4">
    <source>
        <dbReference type="Proteomes" id="UP001592582"/>
    </source>
</evidence>
<reference evidence="3 4" key="1">
    <citation type="submission" date="2024-09" db="EMBL/GenBank/DDBJ databases">
        <authorList>
            <person name="Lee S.D."/>
        </authorList>
    </citation>
    <scope>NUCLEOTIDE SEQUENCE [LARGE SCALE GENOMIC DNA]</scope>
    <source>
        <strain evidence="3 4">N1-1</strain>
    </source>
</reference>
<evidence type="ECO:0000256" key="1">
    <source>
        <dbReference type="SAM" id="MobiDB-lite"/>
    </source>
</evidence>
<feature type="compositionally biased region" description="Basic and acidic residues" evidence="1">
    <location>
        <begin position="165"/>
        <end position="176"/>
    </location>
</feature>
<proteinExistence type="predicted"/>
<dbReference type="CDD" id="cd00093">
    <property type="entry name" value="HTH_XRE"/>
    <property type="match status" value="1"/>
</dbReference>
<dbReference type="PROSITE" id="PS50943">
    <property type="entry name" value="HTH_CROC1"/>
    <property type="match status" value="1"/>
</dbReference>
<dbReference type="Pfam" id="PF13560">
    <property type="entry name" value="HTH_31"/>
    <property type="match status" value="1"/>
</dbReference>
<dbReference type="Gene3D" id="1.10.260.40">
    <property type="entry name" value="lambda repressor-like DNA-binding domains"/>
    <property type="match status" value="1"/>
</dbReference>
<evidence type="ECO:0000313" key="3">
    <source>
        <dbReference type="EMBL" id="MFC1414317.1"/>
    </source>
</evidence>
<dbReference type="Proteomes" id="UP001592582">
    <property type="component" value="Unassembled WGS sequence"/>
</dbReference>
<dbReference type="SUPFAM" id="SSF47413">
    <property type="entry name" value="lambda repressor-like DNA-binding domains"/>
    <property type="match status" value="1"/>
</dbReference>
<feature type="region of interest" description="Disordered" evidence="1">
    <location>
        <begin position="165"/>
        <end position="211"/>
    </location>
</feature>
<accession>A0ABV6VKQ2</accession>
<dbReference type="InterPro" id="IPR001387">
    <property type="entry name" value="Cro/C1-type_HTH"/>
</dbReference>
<dbReference type="SMART" id="SM00530">
    <property type="entry name" value="HTH_XRE"/>
    <property type="match status" value="1"/>
</dbReference>
<comment type="caution">
    <text evidence="3">The sequence shown here is derived from an EMBL/GenBank/DDBJ whole genome shotgun (WGS) entry which is preliminary data.</text>
</comment>
<keyword evidence="4" id="KW-1185">Reference proteome</keyword>
<gene>
    <name evidence="3" type="ORF">ACEZDG_34145</name>
</gene>